<reference evidence="1 2" key="1">
    <citation type="submission" date="2018-07" db="EMBL/GenBank/DDBJ databases">
        <title>Arthrobacter sp. nov., isolated from raw cow's milk with high bacterial count.</title>
        <authorList>
            <person name="Hahne J."/>
            <person name="Isele D."/>
            <person name="Lipski A."/>
        </authorList>
    </citation>
    <scope>NUCLEOTIDE SEQUENCE [LARGE SCALE GENOMIC DNA]</scope>
    <source>
        <strain evidence="1 2">JZ R-183</strain>
    </source>
</reference>
<protein>
    <submittedName>
        <fullName evidence="1">Uncharacterized protein</fullName>
    </submittedName>
</protein>
<gene>
    <name evidence="1" type="ORF">DWQ67_03800</name>
</gene>
<name>A0A496PKB1_9MICC</name>
<evidence type="ECO:0000313" key="2">
    <source>
        <dbReference type="Proteomes" id="UP000273119"/>
    </source>
</evidence>
<evidence type="ECO:0000313" key="1">
    <source>
        <dbReference type="EMBL" id="RKW70944.1"/>
    </source>
</evidence>
<proteinExistence type="predicted"/>
<sequence>MCMLIGRVDGARLELSASGMRLIGFSEWPVLQRVGSDGRPLKQSYAERVDAVAKEQGPWQRVREFSWDEVTAMKINVNPLSKPAWFGKFDMAVVRAVAQQTWLSTHFVLCPFGISGVSSQLPDGWSLAPLAGWADVVITTRAGSWVAALPLDDEARTTRAVDAHLRASVQGFLTNPATRSSLPKTWPTGRFRPSVEGVRFTR</sequence>
<organism evidence="1 2">
    <name type="scientific">Galactobacter caseinivorans</name>
    <dbReference type="NCBI Taxonomy" id="2676123"/>
    <lineage>
        <taxon>Bacteria</taxon>
        <taxon>Bacillati</taxon>
        <taxon>Actinomycetota</taxon>
        <taxon>Actinomycetes</taxon>
        <taxon>Micrococcales</taxon>
        <taxon>Micrococcaceae</taxon>
        <taxon>Galactobacter</taxon>
    </lineage>
</organism>
<dbReference type="AlphaFoldDB" id="A0A496PKB1"/>
<comment type="caution">
    <text evidence="1">The sequence shown here is derived from an EMBL/GenBank/DDBJ whole genome shotgun (WGS) entry which is preliminary data.</text>
</comment>
<dbReference type="EMBL" id="QQXL01000002">
    <property type="protein sequence ID" value="RKW70944.1"/>
    <property type="molecule type" value="Genomic_DNA"/>
</dbReference>
<accession>A0A496PKB1</accession>
<dbReference type="Proteomes" id="UP000273119">
    <property type="component" value="Unassembled WGS sequence"/>
</dbReference>
<keyword evidence="2" id="KW-1185">Reference proteome</keyword>